<name>A0ABV7F9E3_9BURK</name>
<dbReference type="RefSeq" id="WP_390329547.1">
    <property type="nucleotide sequence ID" value="NZ_JBHRTP010000091.1"/>
</dbReference>
<dbReference type="EMBL" id="JBHRTP010000091">
    <property type="protein sequence ID" value="MFC3110871.1"/>
    <property type="molecule type" value="Genomic_DNA"/>
</dbReference>
<evidence type="ECO:0000313" key="1">
    <source>
        <dbReference type="EMBL" id="MFC3110871.1"/>
    </source>
</evidence>
<organism evidence="1 2">
    <name type="scientific">Undibacterium arcticum</name>
    <dbReference type="NCBI Taxonomy" id="1762892"/>
    <lineage>
        <taxon>Bacteria</taxon>
        <taxon>Pseudomonadati</taxon>
        <taxon>Pseudomonadota</taxon>
        <taxon>Betaproteobacteria</taxon>
        <taxon>Burkholderiales</taxon>
        <taxon>Oxalobacteraceae</taxon>
        <taxon>Undibacterium</taxon>
    </lineage>
</organism>
<comment type="caution">
    <text evidence="1">The sequence shown here is derived from an EMBL/GenBank/DDBJ whole genome shotgun (WGS) entry which is preliminary data.</text>
</comment>
<reference evidence="2" key="1">
    <citation type="journal article" date="2019" name="Int. J. Syst. Evol. Microbiol.">
        <title>The Global Catalogue of Microorganisms (GCM) 10K type strain sequencing project: providing services to taxonomists for standard genome sequencing and annotation.</title>
        <authorList>
            <consortium name="The Broad Institute Genomics Platform"/>
            <consortium name="The Broad Institute Genome Sequencing Center for Infectious Disease"/>
            <person name="Wu L."/>
            <person name="Ma J."/>
        </authorList>
    </citation>
    <scope>NUCLEOTIDE SEQUENCE [LARGE SCALE GENOMIC DNA]</scope>
    <source>
        <strain evidence="2">KCTC 42986</strain>
    </source>
</reference>
<accession>A0ABV7F9E3</accession>
<gene>
    <name evidence="1" type="ORF">ACFOFO_23445</name>
</gene>
<dbReference type="Proteomes" id="UP001595530">
    <property type="component" value="Unassembled WGS sequence"/>
</dbReference>
<evidence type="ECO:0000313" key="2">
    <source>
        <dbReference type="Proteomes" id="UP001595530"/>
    </source>
</evidence>
<proteinExistence type="predicted"/>
<sequence length="115" mass="12961">MAYQLRTLTANTVLFRRRGTDEVLEIRLTSSAHSEAVDNLYQTAAAFFDSGLCDFVAYIGDVATHVQQWMTDSLRVQIEQEQHSNGGTWADAIQDVLTGKNPMLHYRGTIEQQIL</sequence>
<keyword evidence="2" id="KW-1185">Reference proteome</keyword>
<protein>
    <submittedName>
        <fullName evidence="1">Uncharacterized protein</fullName>
    </submittedName>
</protein>